<proteinExistence type="predicted"/>
<reference evidence="1" key="1">
    <citation type="submission" date="2022-04" db="EMBL/GenBank/DDBJ databases">
        <title>Complete genome sequence of a cyanobacterium, Nostoc sp. SO-36, isolated in Antarctica.</title>
        <authorList>
            <person name="Kanesaki Y."/>
            <person name="Effendi D."/>
            <person name="Sakamoto T."/>
            <person name="Ohtani S."/>
            <person name="Awai K."/>
        </authorList>
    </citation>
    <scope>NUCLEOTIDE SEQUENCE</scope>
    <source>
        <strain evidence="1">SO-36</strain>
    </source>
</reference>
<accession>A0ABM7YV41</accession>
<protein>
    <submittedName>
        <fullName evidence="1">Uncharacterized protein</fullName>
    </submittedName>
</protein>
<dbReference type="Proteomes" id="UP001055453">
    <property type="component" value="Chromosome"/>
</dbReference>
<evidence type="ECO:0000313" key="2">
    <source>
        <dbReference type="Proteomes" id="UP001055453"/>
    </source>
</evidence>
<gene>
    <name evidence="1" type="ORF">ANSO36C_02900</name>
</gene>
<sequence>MQNQNLSIPKSFKPIDSVYLRFERSTGIPGCDLDYAIWGDYNTEEFARRRNFKWLLYLRRGVLVVITSSLAPLLQPGSENVFIELEELNRPGTV</sequence>
<name>A0ABM7YV41_NOSCO</name>
<organism evidence="1 2">
    <name type="scientific">Nostoc cf. commune SO-36</name>
    <dbReference type="NCBI Taxonomy" id="449208"/>
    <lineage>
        <taxon>Bacteria</taxon>
        <taxon>Bacillati</taxon>
        <taxon>Cyanobacteriota</taxon>
        <taxon>Cyanophyceae</taxon>
        <taxon>Nostocales</taxon>
        <taxon>Nostocaceae</taxon>
        <taxon>Nostoc</taxon>
    </lineage>
</organism>
<evidence type="ECO:0000313" key="1">
    <source>
        <dbReference type="EMBL" id="BDI14488.1"/>
    </source>
</evidence>
<keyword evidence="2" id="KW-1185">Reference proteome</keyword>
<dbReference type="EMBL" id="AP025732">
    <property type="protein sequence ID" value="BDI14488.1"/>
    <property type="molecule type" value="Genomic_DNA"/>
</dbReference>